<feature type="transmembrane region" description="Helical" evidence="1">
    <location>
        <begin position="12"/>
        <end position="32"/>
    </location>
</feature>
<protein>
    <submittedName>
        <fullName evidence="2">Uncharacterized protein</fullName>
    </submittedName>
</protein>
<evidence type="ECO:0000256" key="1">
    <source>
        <dbReference type="SAM" id="Phobius"/>
    </source>
</evidence>
<feature type="transmembrane region" description="Helical" evidence="1">
    <location>
        <begin position="39"/>
        <end position="60"/>
    </location>
</feature>
<name>A0A9X3EJM7_9BACT</name>
<dbReference type="EMBL" id="JAPNKE010000002">
    <property type="protein sequence ID" value="MCY1005329.1"/>
    <property type="molecule type" value="Genomic_DNA"/>
</dbReference>
<keyword evidence="1" id="KW-0472">Membrane</keyword>
<reference evidence="2" key="1">
    <citation type="submission" date="2022-11" db="EMBL/GenBank/DDBJ databases">
        <title>Minimal conservation of predation-associated metabolite biosynthetic gene clusters underscores biosynthetic potential of Myxococcota including descriptions for ten novel species: Archangium lansinium sp. nov., Myxococcus landrumus sp. nov., Nannocystis bai.</title>
        <authorList>
            <person name="Ahearne A."/>
            <person name="Stevens C."/>
            <person name="Phillips K."/>
        </authorList>
    </citation>
    <scope>NUCLEOTIDE SEQUENCE</scope>
    <source>
        <strain evidence="2">Na p29</strain>
    </source>
</reference>
<evidence type="ECO:0000313" key="3">
    <source>
        <dbReference type="Proteomes" id="UP001150924"/>
    </source>
</evidence>
<comment type="caution">
    <text evidence="2">The sequence shown here is derived from an EMBL/GenBank/DDBJ whole genome shotgun (WGS) entry which is preliminary data.</text>
</comment>
<gene>
    <name evidence="2" type="ORF">OV079_07030</name>
</gene>
<dbReference type="RefSeq" id="WP_267766979.1">
    <property type="nucleotide sequence ID" value="NZ_JAPNKE010000002.1"/>
</dbReference>
<sequence length="133" mass="12721">MPSSPGSTPGPSVGGGSLVLVVSAAVVSATVVPAVGSPVVGPVVSSTPVSVAAVAAVPSVPSVPSESSVALLGLDALDALLAFEPLLGSVVVAAVGLVAESSGSLSSEQARLRQAARAMHGGMRSRRVTGRGT</sequence>
<keyword evidence="1" id="KW-0812">Transmembrane</keyword>
<keyword evidence="3" id="KW-1185">Reference proteome</keyword>
<feature type="transmembrane region" description="Helical" evidence="1">
    <location>
        <begin position="80"/>
        <end position="99"/>
    </location>
</feature>
<keyword evidence="1" id="KW-1133">Transmembrane helix</keyword>
<proteinExistence type="predicted"/>
<organism evidence="2 3">
    <name type="scientific">Nannocystis pusilla</name>
    <dbReference type="NCBI Taxonomy" id="889268"/>
    <lineage>
        <taxon>Bacteria</taxon>
        <taxon>Pseudomonadati</taxon>
        <taxon>Myxococcota</taxon>
        <taxon>Polyangia</taxon>
        <taxon>Nannocystales</taxon>
        <taxon>Nannocystaceae</taxon>
        <taxon>Nannocystis</taxon>
    </lineage>
</organism>
<accession>A0A9X3EJM7</accession>
<dbReference type="AlphaFoldDB" id="A0A9X3EJM7"/>
<dbReference type="Proteomes" id="UP001150924">
    <property type="component" value="Unassembled WGS sequence"/>
</dbReference>
<evidence type="ECO:0000313" key="2">
    <source>
        <dbReference type="EMBL" id="MCY1005329.1"/>
    </source>
</evidence>